<evidence type="ECO:0000256" key="2">
    <source>
        <dbReference type="ARBA" id="ARBA00007362"/>
    </source>
</evidence>
<evidence type="ECO:0000256" key="6">
    <source>
        <dbReference type="SAM" id="Phobius"/>
    </source>
</evidence>
<organism evidence="8 9">
    <name type="scientific">Caenimonas aquaedulcis</name>
    <dbReference type="NCBI Taxonomy" id="2793270"/>
    <lineage>
        <taxon>Bacteria</taxon>
        <taxon>Pseudomonadati</taxon>
        <taxon>Pseudomonadota</taxon>
        <taxon>Betaproteobacteria</taxon>
        <taxon>Burkholderiales</taxon>
        <taxon>Comamonadaceae</taxon>
        <taxon>Caenimonas</taxon>
    </lineage>
</organism>
<protein>
    <submittedName>
        <fullName evidence="8">DMT family transporter</fullName>
    </submittedName>
</protein>
<keyword evidence="3 6" id="KW-0812">Transmembrane</keyword>
<evidence type="ECO:0000313" key="8">
    <source>
        <dbReference type="EMBL" id="MBG9389106.1"/>
    </source>
</evidence>
<dbReference type="GO" id="GO:0016020">
    <property type="term" value="C:membrane"/>
    <property type="evidence" value="ECO:0007669"/>
    <property type="project" value="UniProtKB-SubCell"/>
</dbReference>
<comment type="subcellular location">
    <subcellularLocation>
        <location evidence="1">Membrane</location>
        <topology evidence="1">Multi-pass membrane protein</topology>
    </subcellularLocation>
</comment>
<comment type="similarity">
    <text evidence="2">Belongs to the EamA transporter family.</text>
</comment>
<evidence type="ECO:0000256" key="4">
    <source>
        <dbReference type="ARBA" id="ARBA00022989"/>
    </source>
</evidence>
<feature type="transmembrane region" description="Helical" evidence="6">
    <location>
        <begin position="72"/>
        <end position="93"/>
    </location>
</feature>
<reference evidence="8" key="1">
    <citation type="submission" date="2020-11" db="EMBL/GenBank/DDBJ databases">
        <title>Bacterial whole genome sequence for Caenimonas sp. DR4.4.</title>
        <authorList>
            <person name="Le V."/>
            <person name="Ko S.-R."/>
            <person name="Ahn C.-Y."/>
            <person name="Oh H.-M."/>
        </authorList>
    </citation>
    <scope>NUCLEOTIDE SEQUENCE</scope>
    <source>
        <strain evidence="8">DR4.4</strain>
    </source>
</reference>
<keyword evidence="4 6" id="KW-1133">Transmembrane helix</keyword>
<feature type="domain" description="EamA" evidence="7">
    <location>
        <begin position="158"/>
        <end position="294"/>
    </location>
</feature>
<comment type="caution">
    <text evidence="8">The sequence shown here is derived from an EMBL/GenBank/DDBJ whole genome shotgun (WGS) entry which is preliminary data.</text>
</comment>
<feature type="transmembrane region" description="Helical" evidence="6">
    <location>
        <begin position="191"/>
        <end position="209"/>
    </location>
</feature>
<dbReference type="Proteomes" id="UP000651050">
    <property type="component" value="Unassembled WGS sequence"/>
</dbReference>
<feature type="transmembrane region" description="Helical" evidence="6">
    <location>
        <begin position="99"/>
        <end position="120"/>
    </location>
</feature>
<evidence type="ECO:0000313" key="9">
    <source>
        <dbReference type="Proteomes" id="UP000651050"/>
    </source>
</evidence>
<dbReference type="EMBL" id="JADWYS010000001">
    <property type="protein sequence ID" value="MBG9389106.1"/>
    <property type="molecule type" value="Genomic_DNA"/>
</dbReference>
<feature type="domain" description="EamA" evidence="7">
    <location>
        <begin position="12"/>
        <end position="143"/>
    </location>
</feature>
<feature type="transmembrane region" description="Helical" evidence="6">
    <location>
        <begin position="221"/>
        <end position="243"/>
    </location>
</feature>
<sequence length="299" mass="32514">MIERKHHLDALAVSILLACCLFWGFQQILIKTTVTEIPPLWQASIRFAGATVLLWAWCAARGVRLFARDRTLWPGLLAGLLFAGEFSCIYLGLRDTAASRLTVFLYSSPFVVALLLPRFVPSEKLRLVQWAGLVIAFAAVAVAFSEGFNGPHTANQMRGDAFAIAAGVFWGLTTLVIRASAMATASAEKTLFYQVAVTTVAAPLLSLALGETWSLHYPAWAWGSLAMQTVVGAFASYLAWMWLLRHYPATQMSSFTFLTPVFALVLGVALLHEPLTAQLVLALCGVAVGIVLVNRRKAA</sequence>
<feature type="transmembrane region" description="Helical" evidence="6">
    <location>
        <begin position="7"/>
        <end position="28"/>
    </location>
</feature>
<feature type="transmembrane region" description="Helical" evidence="6">
    <location>
        <begin position="40"/>
        <end position="60"/>
    </location>
</feature>
<dbReference type="InterPro" id="IPR050638">
    <property type="entry name" value="AA-Vitamin_Transporters"/>
</dbReference>
<accession>A0A931H5N1</accession>
<dbReference type="PANTHER" id="PTHR32322">
    <property type="entry name" value="INNER MEMBRANE TRANSPORTER"/>
    <property type="match status" value="1"/>
</dbReference>
<keyword evidence="9" id="KW-1185">Reference proteome</keyword>
<name>A0A931H5N1_9BURK</name>
<dbReference type="Pfam" id="PF00892">
    <property type="entry name" value="EamA"/>
    <property type="match status" value="2"/>
</dbReference>
<proteinExistence type="inferred from homology"/>
<dbReference type="Gene3D" id="1.10.3730.20">
    <property type="match status" value="1"/>
</dbReference>
<dbReference type="RefSeq" id="WP_196986922.1">
    <property type="nucleotide sequence ID" value="NZ_JADWYS010000001.1"/>
</dbReference>
<feature type="transmembrane region" description="Helical" evidence="6">
    <location>
        <begin position="255"/>
        <end position="271"/>
    </location>
</feature>
<keyword evidence="5 6" id="KW-0472">Membrane</keyword>
<dbReference type="SUPFAM" id="SSF103481">
    <property type="entry name" value="Multidrug resistance efflux transporter EmrE"/>
    <property type="match status" value="2"/>
</dbReference>
<dbReference type="PANTHER" id="PTHR32322:SF2">
    <property type="entry name" value="EAMA DOMAIN-CONTAINING PROTEIN"/>
    <property type="match status" value="1"/>
</dbReference>
<dbReference type="InterPro" id="IPR037185">
    <property type="entry name" value="EmrE-like"/>
</dbReference>
<feature type="transmembrane region" description="Helical" evidence="6">
    <location>
        <begin position="161"/>
        <end position="179"/>
    </location>
</feature>
<dbReference type="InterPro" id="IPR000620">
    <property type="entry name" value="EamA_dom"/>
</dbReference>
<dbReference type="AlphaFoldDB" id="A0A931H5N1"/>
<feature type="transmembrane region" description="Helical" evidence="6">
    <location>
        <begin position="127"/>
        <end position="149"/>
    </location>
</feature>
<evidence type="ECO:0000256" key="3">
    <source>
        <dbReference type="ARBA" id="ARBA00022692"/>
    </source>
</evidence>
<gene>
    <name evidence="8" type="ORF">I5803_13805</name>
</gene>
<evidence type="ECO:0000256" key="5">
    <source>
        <dbReference type="ARBA" id="ARBA00023136"/>
    </source>
</evidence>
<evidence type="ECO:0000256" key="1">
    <source>
        <dbReference type="ARBA" id="ARBA00004141"/>
    </source>
</evidence>
<feature type="transmembrane region" description="Helical" evidence="6">
    <location>
        <begin position="277"/>
        <end position="294"/>
    </location>
</feature>
<evidence type="ECO:0000259" key="7">
    <source>
        <dbReference type="Pfam" id="PF00892"/>
    </source>
</evidence>